<organism evidence="1 2">
    <name type="scientific">Pseudovibrio japonicus</name>
    <dbReference type="NCBI Taxonomy" id="366534"/>
    <lineage>
        <taxon>Bacteria</taxon>
        <taxon>Pseudomonadati</taxon>
        <taxon>Pseudomonadota</taxon>
        <taxon>Alphaproteobacteria</taxon>
        <taxon>Hyphomicrobiales</taxon>
        <taxon>Stappiaceae</taxon>
        <taxon>Pseudovibrio</taxon>
    </lineage>
</organism>
<sequence>MPPPSGKNANEPNLHERYNKIDEVAEALCGVHARLSPCSQALIYQMRNEYMTDETTNNHTTSPPRTIALKGYLDLSVDRTFVFPSENKVRILPLIELGYLELARSYLGYFDKKAIVYDWIMPQNHPCHACPSKTLGLPNKFSPMTAILYGRSCTVNLTSKRIHHNSMDHRTTFSPMIECDPTLIPASSILKK</sequence>
<accession>A0ABQ3ELQ6</accession>
<gene>
    <name evidence="1" type="ORF">GCM10007094_39220</name>
</gene>
<keyword evidence="2" id="KW-1185">Reference proteome</keyword>
<dbReference type="EMBL" id="BMXE01000009">
    <property type="protein sequence ID" value="GHB46069.1"/>
    <property type="molecule type" value="Genomic_DNA"/>
</dbReference>
<evidence type="ECO:0000313" key="2">
    <source>
        <dbReference type="Proteomes" id="UP000637980"/>
    </source>
</evidence>
<evidence type="ECO:0000313" key="1">
    <source>
        <dbReference type="EMBL" id="GHB46069.1"/>
    </source>
</evidence>
<comment type="caution">
    <text evidence="1">The sequence shown here is derived from an EMBL/GenBank/DDBJ whole genome shotgun (WGS) entry which is preliminary data.</text>
</comment>
<reference evidence="2" key="1">
    <citation type="journal article" date="2019" name="Int. J. Syst. Evol. Microbiol.">
        <title>The Global Catalogue of Microorganisms (GCM) 10K type strain sequencing project: providing services to taxonomists for standard genome sequencing and annotation.</title>
        <authorList>
            <consortium name="The Broad Institute Genomics Platform"/>
            <consortium name="The Broad Institute Genome Sequencing Center for Infectious Disease"/>
            <person name="Wu L."/>
            <person name="Ma J."/>
        </authorList>
    </citation>
    <scope>NUCLEOTIDE SEQUENCE [LARGE SCALE GENOMIC DNA]</scope>
    <source>
        <strain evidence="2">KCTC 12861</strain>
    </source>
</reference>
<name>A0ABQ3ELQ6_9HYPH</name>
<protein>
    <submittedName>
        <fullName evidence="1">Uncharacterized protein</fullName>
    </submittedName>
</protein>
<dbReference type="Proteomes" id="UP000637980">
    <property type="component" value="Unassembled WGS sequence"/>
</dbReference>
<proteinExistence type="predicted"/>